<protein>
    <submittedName>
        <fullName evidence="2">Uncharacterized protein</fullName>
    </submittedName>
</protein>
<organism evidence="2 3">
    <name type="scientific">Ephemerocybe angulata</name>
    <dbReference type="NCBI Taxonomy" id="980116"/>
    <lineage>
        <taxon>Eukaryota</taxon>
        <taxon>Fungi</taxon>
        <taxon>Dikarya</taxon>
        <taxon>Basidiomycota</taxon>
        <taxon>Agaricomycotina</taxon>
        <taxon>Agaricomycetes</taxon>
        <taxon>Agaricomycetidae</taxon>
        <taxon>Agaricales</taxon>
        <taxon>Agaricineae</taxon>
        <taxon>Psathyrellaceae</taxon>
        <taxon>Ephemerocybe</taxon>
    </lineage>
</organism>
<feature type="compositionally biased region" description="Polar residues" evidence="1">
    <location>
        <begin position="289"/>
        <end position="304"/>
    </location>
</feature>
<gene>
    <name evidence="2" type="ORF">DFP72DRAFT_94829</name>
</gene>
<dbReference type="Gene3D" id="1.25.10.10">
    <property type="entry name" value="Leucine-rich Repeat Variant"/>
    <property type="match status" value="1"/>
</dbReference>
<reference evidence="2 3" key="1">
    <citation type="submission" date="2020-07" db="EMBL/GenBank/DDBJ databases">
        <title>Comparative genomics of pyrophilous fungi reveals a link between fire events and developmental genes.</title>
        <authorList>
            <consortium name="DOE Joint Genome Institute"/>
            <person name="Steindorff A.S."/>
            <person name="Carver A."/>
            <person name="Calhoun S."/>
            <person name="Stillman K."/>
            <person name="Liu H."/>
            <person name="Lipzen A."/>
            <person name="Pangilinan J."/>
            <person name="Labutti K."/>
            <person name="Bruns T.D."/>
            <person name="Grigoriev I.V."/>
        </authorList>
    </citation>
    <scope>NUCLEOTIDE SEQUENCE [LARGE SCALE GENOMIC DNA]</scope>
    <source>
        <strain evidence="2 3">CBS 144469</strain>
    </source>
</reference>
<comment type="caution">
    <text evidence="2">The sequence shown here is derived from an EMBL/GenBank/DDBJ whole genome shotgun (WGS) entry which is preliminary data.</text>
</comment>
<sequence length="367" mass="40730">MTPMTSICIWRVSYVLILVFGQVPWRTDRSFWKVGKWKRSCSFSNLPTELIRKMTLNLLAKIDTAILATYLNRIMDGLGPGLDIATLNAWASLMLETVAVLSSEDGESFAQGVKEILKRLGEVLDRPRVLQSAVEKILLHIRASTSDFSSSCVTALLTYLVESGGPLLPGPTFLVIASALSVEYVGSVSVAPEEILKVFCASLKTSTPVVQDALLVAILRLVAECDEAALVSVKQVVEDVQQRAGPHIQKRCSQVLRHISDSPGLRRIVHELGSQTLPEFLESLERPKQSQPKRNTSSGYNDTATSSQKLRYAAYEQPQPMPSLRSRRSSSPSGVFVLMRPRIKWLSAKLARKNQPRLSAYHWLLFP</sequence>
<keyword evidence="3" id="KW-1185">Reference proteome</keyword>
<dbReference type="EMBL" id="JACGCI010000013">
    <property type="protein sequence ID" value="KAF6760075.1"/>
    <property type="molecule type" value="Genomic_DNA"/>
</dbReference>
<dbReference type="Proteomes" id="UP000521943">
    <property type="component" value="Unassembled WGS sequence"/>
</dbReference>
<evidence type="ECO:0000313" key="3">
    <source>
        <dbReference type="Proteomes" id="UP000521943"/>
    </source>
</evidence>
<accession>A0A8H6I6Z7</accession>
<proteinExistence type="predicted"/>
<dbReference type="InterPro" id="IPR011989">
    <property type="entry name" value="ARM-like"/>
</dbReference>
<evidence type="ECO:0000313" key="2">
    <source>
        <dbReference type="EMBL" id="KAF6760075.1"/>
    </source>
</evidence>
<name>A0A8H6I6Z7_9AGAR</name>
<feature type="region of interest" description="Disordered" evidence="1">
    <location>
        <begin position="283"/>
        <end position="304"/>
    </location>
</feature>
<dbReference type="OrthoDB" id="29308at2759"/>
<dbReference type="SUPFAM" id="SSF48371">
    <property type="entry name" value="ARM repeat"/>
    <property type="match status" value="1"/>
</dbReference>
<evidence type="ECO:0000256" key="1">
    <source>
        <dbReference type="SAM" id="MobiDB-lite"/>
    </source>
</evidence>
<dbReference type="InterPro" id="IPR016024">
    <property type="entry name" value="ARM-type_fold"/>
</dbReference>
<dbReference type="AlphaFoldDB" id="A0A8H6I6Z7"/>